<dbReference type="InterPro" id="IPR045214">
    <property type="entry name" value="Surf1/Surf4"/>
</dbReference>
<dbReference type="PROSITE" id="PS50895">
    <property type="entry name" value="SURF1"/>
    <property type="match status" value="1"/>
</dbReference>
<evidence type="ECO:0000313" key="7">
    <source>
        <dbReference type="EMBL" id="KFL32624.1"/>
    </source>
</evidence>
<feature type="transmembrane region" description="Helical" evidence="6">
    <location>
        <begin position="212"/>
        <end position="233"/>
    </location>
</feature>
<reference evidence="7 8" key="1">
    <citation type="submission" date="2014-08" db="EMBL/GenBank/DDBJ databases">
        <authorList>
            <person name="Hassan Y.I."/>
            <person name="Lepp D."/>
            <person name="Zhou T."/>
        </authorList>
    </citation>
    <scope>NUCLEOTIDE SEQUENCE [LARGE SCALE GENOMIC DNA]</scope>
    <source>
        <strain evidence="7 8">IFO13584</strain>
    </source>
</reference>
<comment type="similarity">
    <text evidence="2 6">Belongs to the SURF1 family.</text>
</comment>
<keyword evidence="8" id="KW-1185">Reference proteome</keyword>
<evidence type="ECO:0000313" key="8">
    <source>
        <dbReference type="Proteomes" id="UP000028981"/>
    </source>
</evidence>
<feature type="transmembrane region" description="Helical" evidence="6">
    <location>
        <begin position="12"/>
        <end position="36"/>
    </location>
</feature>
<protein>
    <recommendedName>
        <fullName evidence="6">SURF1-like protein</fullName>
    </recommendedName>
</protein>
<gene>
    <name evidence="7" type="ORF">JP75_00205</name>
</gene>
<keyword evidence="5 6" id="KW-0472">Membrane</keyword>
<dbReference type="GO" id="GO:0005886">
    <property type="term" value="C:plasma membrane"/>
    <property type="evidence" value="ECO:0007669"/>
    <property type="project" value="UniProtKB-SubCell"/>
</dbReference>
<dbReference type="InterPro" id="IPR002994">
    <property type="entry name" value="Surf1/Shy1"/>
</dbReference>
<evidence type="ECO:0000256" key="6">
    <source>
        <dbReference type="RuleBase" id="RU363076"/>
    </source>
</evidence>
<dbReference type="EMBL" id="JQGC01000001">
    <property type="protein sequence ID" value="KFL32624.1"/>
    <property type="molecule type" value="Genomic_DNA"/>
</dbReference>
<evidence type="ECO:0000256" key="2">
    <source>
        <dbReference type="ARBA" id="ARBA00007165"/>
    </source>
</evidence>
<evidence type="ECO:0000256" key="3">
    <source>
        <dbReference type="ARBA" id="ARBA00022692"/>
    </source>
</evidence>
<dbReference type="STRING" id="46914.JP75_00205"/>
<dbReference type="PANTHER" id="PTHR23427">
    <property type="entry name" value="SURFEIT LOCUS PROTEIN"/>
    <property type="match status" value="1"/>
</dbReference>
<accession>A0A087M6X1</accession>
<dbReference type="Proteomes" id="UP000028981">
    <property type="component" value="Unassembled WGS sequence"/>
</dbReference>
<proteinExistence type="inferred from homology"/>
<dbReference type="PANTHER" id="PTHR23427:SF2">
    <property type="entry name" value="SURFEIT LOCUS PROTEIN 1"/>
    <property type="match status" value="1"/>
</dbReference>
<evidence type="ECO:0000256" key="1">
    <source>
        <dbReference type="ARBA" id="ARBA00004370"/>
    </source>
</evidence>
<evidence type="ECO:0000256" key="4">
    <source>
        <dbReference type="ARBA" id="ARBA00022989"/>
    </source>
</evidence>
<comment type="subcellular location">
    <subcellularLocation>
        <location evidence="6">Cell membrane</location>
        <topology evidence="6">Multi-pass membrane protein</topology>
    </subcellularLocation>
    <subcellularLocation>
        <location evidence="1">Membrane</location>
    </subcellularLocation>
</comment>
<organism evidence="7 8">
    <name type="scientific">Devosia riboflavina</name>
    <dbReference type="NCBI Taxonomy" id="46914"/>
    <lineage>
        <taxon>Bacteria</taxon>
        <taxon>Pseudomonadati</taxon>
        <taxon>Pseudomonadota</taxon>
        <taxon>Alphaproteobacteria</taxon>
        <taxon>Hyphomicrobiales</taxon>
        <taxon>Devosiaceae</taxon>
        <taxon>Devosia</taxon>
    </lineage>
</organism>
<name>A0A087M6X1_9HYPH</name>
<keyword evidence="6" id="KW-1003">Cell membrane</keyword>
<dbReference type="Pfam" id="PF02104">
    <property type="entry name" value="SURF1"/>
    <property type="match status" value="1"/>
</dbReference>
<keyword evidence="4 6" id="KW-1133">Transmembrane helix</keyword>
<evidence type="ECO:0000256" key="5">
    <source>
        <dbReference type="ARBA" id="ARBA00023136"/>
    </source>
</evidence>
<dbReference type="OrthoDB" id="6079986at2"/>
<dbReference type="CDD" id="cd06662">
    <property type="entry name" value="SURF1"/>
    <property type="match status" value="1"/>
</dbReference>
<keyword evidence="3 6" id="KW-0812">Transmembrane</keyword>
<dbReference type="AlphaFoldDB" id="A0A087M6X1"/>
<sequence>MTKREGQGARKLSFGLVAFAAFAAVCALGFATLGVWQVERLAWKNDLVAAVEARSTAAPLDLNEADWGAIDPEVSEYQRVSVRGRFEGDDTLSQAVTVHGGGFWVMTPLALDDGRALLVNRGFVTAAERDAGIARPDDAVAVSGLLRASEPDGGFLRSNDPDAGRWYSRDVAEIGAASGIYNLAPFFVDADKTDESYPIGGLTVLTFSNNHLVYALTWFGLTLLSLFALYWLLRDRLRR</sequence>
<comment type="caution">
    <text evidence="7">The sequence shown here is derived from an EMBL/GenBank/DDBJ whole genome shotgun (WGS) entry which is preliminary data.</text>
</comment>
<dbReference type="RefSeq" id="WP_035077524.1">
    <property type="nucleotide sequence ID" value="NZ_JQGC01000001.1"/>
</dbReference>